<accession>A0A225UVH2</accession>
<evidence type="ECO:0000313" key="3">
    <source>
        <dbReference type="Proteomes" id="UP000198211"/>
    </source>
</evidence>
<dbReference type="EMBL" id="NBNE01010485">
    <property type="protein sequence ID" value="OWY97415.1"/>
    <property type="molecule type" value="Genomic_DNA"/>
</dbReference>
<protein>
    <submittedName>
        <fullName evidence="2">Uncharacterized protein</fullName>
    </submittedName>
</protein>
<feature type="region of interest" description="Disordered" evidence="1">
    <location>
        <begin position="69"/>
        <end position="102"/>
    </location>
</feature>
<organism evidence="2 3">
    <name type="scientific">Phytophthora megakarya</name>
    <dbReference type="NCBI Taxonomy" id="4795"/>
    <lineage>
        <taxon>Eukaryota</taxon>
        <taxon>Sar</taxon>
        <taxon>Stramenopiles</taxon>
        <taxon>Oomycota</taxon>
        <taxon>Peronosporomycetes</taxon>
        <taxon>Peronosporales</taxon>
        <taxon>Peronosporaceae</taxon>
        <taxon>Phytophthora</taxon>
    </lineage>
</organism>
<evidence type="ECO:0000256" key="1">
    <source>
        <dbReference type="SAM" id="MobiDB-lite"/>
    </source>
</evidence>
<keyword evidence="3" id="KW-1185">Reference proteome</keyword>
<name>A0A225UVH2_9STRA</name>
<evidence type="ECO:0000313" key="2">
    <source>
        <dbReference type="EMBL" id="OWY97415.1"/>
    </source>
</evidence>
<reference evidence="3" key="1">
    <citation type="submission" date="2017-03" db="EMBL/GenBank/DDBJ databases">
        <title>Phytopthora megakarya and P. palmivora, two closely related causual agents of cacao black pod achieved similar genome size and gene model numbers by different mechanisms.</title>
        <authorList>
            <person name="Ali S."/>
            <person name="Shao J."/>
            <person name="Larry D.J."/>
            <person name="Kronmiller B."/>
            <person name="Shen D."/>
            <person name="Strem M.D."/>
            <person name="Melnick R.L."/>
            <person name="Guiltinan M.J."/>
            <person name="Tyler B.M."/>
            <person name="Meinhardt L.W."/>
            <person name="Bailey B.A."/>
        </authorList>
    </citation>
    <scope>NUCLEOTIDE SEQUENCE [LARGE SCALE GENOMIC DNA]</scope>
    <source>
        <strain evidence="3">zdho120</strain>
    </source>
</reference>
<proteinExistence type="predicted"/>
<feature type="region of interest" description="Disordered" evidence="1">
    <location>
        <begin position="534"/>
        <end position="587"/>
    </location>
</feature>
<dbReference type="AlphaFoldDB" id="A0A225UVH2"/>
<sequence length="601" mass="65189">MQAGVPPGRTSEDPRALDQLSREKKALCHTGLSPDPSRNCTFSVRISMGILSAISNLARNYTHQVLRKSRTMTGPTSPGIGEAPPPSTSTHASAGVPSGSAADAVQGSLDHARALVAVANLPLAALSAEDRALREALLTPTYSLATGIRGSFIDVVRPERTAPELAGSLGFRSTGVSLPLGGTATPDLVAFAGPAQLPPPFVYLPAATEDIRALAAGNPTQPTGPRIRGPGGPLLDVFGSSRFGYRVLNTLHALRLALDRLRLLETARDLASNADPRSDVANVILRQVLEREVNLRKLGTKIMLQSEVQRGSPLASRLEHTETRYLDAERALTEARSEVVRVSTARDTAEKALATERGRTKTLQVVRTEVSWELVLTLRRYRLNSLLGRRYPPGGSVTKAEHDTEVRRLSKRIRKLRVSNQDLRTENRQFRTLLSPHNLFRFFNNQGTLGVMTGASEFQEHLSAYCRSEQPPYSVFLMVNKNNVPRHLSKSRKWRATARILTPLPAQSPAMKVVLVREISPSVVIRLTPILRPRLAPPKKSSADHSGPAKMAMVPGKDSLPAPDPKGLKSTLPHGSQDNSLLRPVPGASEANLLGHLFDAD</sequence>
<gene>
    <name evidence="2" type="ORF">PHMEG_00032057</name>
</gene>
<dbReference type="Proteomes" id="UP000198211">
    <property type="component" value="Unassembled WGS sequence"/>
</dbReference>
<comment type="caution">
    <text evidence="2">The sequence shown here is derived from an EMBL/GenBank/DDBJ whole genome shotgun (WGS) entry which is preliminary data.</text>
</comment>